<keyword evidence="3" id="KW-1185">Reference proteome</keyword>
<evidence type="ECO:0000256" key="1">
    <source>
        <dbReference type="SAM" id="MobiDB-lite"/>
    </source>
</evidence>
<dbReference type="RefSeq" id="WP_109686101.1">
    <property type="nucleotide sequence ID" value="NZ_QGDN01000001.1"/>
</dbReference>
<gene>
    <name evidence="2" type="ORF">SAMN04489750_2409</name>
</gene>
<accession>A0A2Y8ZSX0</accession>
<reference evidence="3" key="1">
    <citation type="submission" date="2016-10" db="EMBL/GenBank/DDBJ databases">
        <authorList>
            <person name="Varghese N."/>
            <person name="Submissions S."/>
        </authorList>
    </citation>
    <scope>NUCLEOTIDE SEQUENCE [LARGE SCALE GENOMIC DNA]</scope>
    <source>
        <strain evidence="3">DSM 22951</strain>
    </source>
</reference>
<sequence length="60" mass="6548">MSNADETDPPPQEHDAGQARRQVRRGAIPSSPEQLAAATPYEPAESCDDDRDEPDPEDSK</sequence>
<feature type="region of interest" description="Disordered" evidence="1">
    <location>
        <begin position="1"/>
        <end position="60"/>
    </location>
</feature>
<organism evidence="2 3">
    <name type="scientific">Branchiibius hedensis</name>
    <dbReference type="NCBI Taxonomy" id="672460"/>
    <lineage>
        <taxon>Bacteria</taxon>
        <taxon>Bacillati</taxon>
        <taxon>Actinomycetota</taxon>
        <taxon>Actinomycetes</taxon>
        <taxon>Micrococcales</taxon>
        <taxon>Dermacoccaceae</taxon>
        <taxon>Branchiibius</taxon>
    </lineage>
</organism>
<name>A0A2Y8ZSX0_9MICO</name>
<protein>
    <submittedName>
        <fullName evidence="2">Uncharacterized protein</fullName>
    </submittedName>
</protein>
<evidence type="ECO:0000313" key="2">
    <source>
        <dbReference type="EMBL" id="SSA35074.1"/>
    </source>
</evidence>
<dbReference type="AlphaFoldDB" id="A0A2Y8ZSX0"/>
<dbReference type="EMBL" id="UESZ01000001">
    <property type="protein sequence ID" value="SSA35074.1"/>
    <property type="molecule type" value="Genomic_DNA"/>
</dbReference>
<evidence type="ECO:0000313" key="3">
    <source>
        <dbReference type="Proteomes" id="UP000250028"/>
    </source>
</evidence>
<proteinExistence type="predicted"/>
<feature type="compositionally biased region" description="Acidic residues" evidence="1">
    <location>
        <begin position="45"/>
        <end position="60"/>
    </location>
</feature>
<dbReference type="Proteomes" id="UP000250028">
    <property type="component" value="Unassembled WGS sequence"/>
</dbReference>